<protein>
    <recommendedName>
        <fullName evidence="3">Glycosyl hydrolases family 2, sugar binding domain</fullName>
    </recommendedName>
</protein>
<evidence type="ECO:0000313" key="1">
    <source>
        <dbReference type="EMBL" id="ODM07327.1"/>
    </source>
</evidence>
<dbReference type="InterPro" id="IPR029062">
    <property type="entry name" value="Class_I_gatase-like"/>
</dbReference>
<dbReference type="Gene3D" id="3.40.50.880">
    <property type="match status" value="1"/>
</dbReference>
<dbReference type="SUPFAM" id="SSF49785">
    <property type="entry name" value="Galactose-binding domain-like"/>
    <property type="match status" value="1"/>
</dbReference>
<dbReference type="PANTHER" id="PTHR36848:SF2">
    <property type="entry name" value="SECRETED PROTEIN"/>
    <property type="match status" value="1"/>
</dbReference>
<reference evidence="1 2" key="1">
    <citation type="submission" date="2016-07" db="EMBL/GenBank/DDBJ databases">
        <title>Characterization of isolates of Eisenbergiella tayi derived from blood cultures, using whole genome sequencing.</title>
        <authorList>
            <person name="Burdz T."/>
            <person name="Wiebe D."/>
            <person name="Huynh C."/>
            <person name="Bernard K."/>
        </authorList>
    </citation>
    <scope>NUCLEOTIDE SEQUENCE [LARGE SCALE GENOMIC DNA]</scope>
    <source>
        <strain evidence="1 2">NML 110608</strain>
    </source>
</reference>
<dbReference type="RefSeq" id="WP_069152998.1">
    <property type="nucleotide sequence ID" value="NZ_MCGH01000002.1"/>
</dbReference>
<evidence type="ECO:0008006" key="3">
    <source>
        <dbReference type="Google" id="ProtNLM"/>
    </source>
</evidence>
<dbReference type="PANTHER" id="PTHR36848">
    <property type="entry name" value="DNA-BINDING PROTEIN (PUTATIVE SECRETED PROTEIN)-RELATED"/>
    <property type="match status" value="1"/>
</dbReference>
<sequence>MERLDALLRGEAPSHILPFLWMKGEDNETIREELVKIEECGIREICLESRPHPDFCGPGWWENLDFILPEARKRGMRVWILDDDKFPTGHANGGFIRNPEKKKVYLAERHMDICGPCRSGAVLVENFLQPDGKLLGILAVPKPDGQTLAVSGDGIMDLTDRYENGFVYFDLPPGPYRLFVLYTTQTGGGREDYMNLLDSDSVRVLIDEVHEKHYARYPEYFGNTIAGFFSDEPELGNVNGYPFDNTLGQKDRKLPWSGQLEGALREKWGDDFLADLPALWYESGEKTPGIRVTYMDEMTGLVRTCFSGQLGSWCEAHGVEYIGHIIEDDNAHTRMACSIGHYFREMEGQHMAGIDVVHHQIVPGFTEPVHQWIAGDRDGEFFHFGLAKLGSSAAHIQANKKGRALCEIFGNYGWAEGNSLMKWLTNHMLVRGINTFTPHAFSMQENDRDCPPHFYARGRNPGFACFAALMKYMNRSAHLLSEGIHMADAAILYHAESEWSAGNAMFFHKPGRMLMERQLDYDVVPADMLRENTASIEEGQLVLGKEKYPCLILPFSRYLDGETARFLVSAARKGLKVFVIDALPEADTLGRPLPPGWDQSAQTVSLSEIGEAVEKWEEKLGNRELTVKDGERTLRSFLLRRPDGLTAMYFNESVSRPVKARVSIRDKAYGSVTVYAPWSNRAESYYPKGQEFPLSLDPGEAVFVVLDKNIQSTQPFPVCTGTQPLCVDWKLSRAQWPETEFTGERLLRAGEELPNLSGPGYWPSFTGVYRYECLFQGEKEDRKCYKLLIPEASDCVRVKLNDTDLGFLAGFPARADITAALKDGENRLELQVFTTLVWSRKDGASTHLQIPATGITEIPVVECYETGQEADKEERNK</sequence>
<gene>
    <name evidence="1" type="ORF">BEI61_03217</name>
</gene>
<proteinExistence type="predicted"/>
<dbReference type="AlphaFoldDB" id="A0A1E3AFD3"/>
<accession>A0A1E3AFD3</accession>
<organism evidence="1 2">
    <name type="scientific">Eisenbergiella tayi</name>
    <dbReference type="NCBI Taxonomy" id="1432052"/>
    <lineage>
        <taxon>Bacteria</taxon>
        <taxon>Bacillati</taxon>
        <taxon>Bacillota</taxon>
        <taxon>Clostridia</taxon>
        <taxon>Lachnospirales</taxon>
        <taxon>Lachnospiraceae</taxon>
        <taxon>Eisenbergiella</taxon>
    </lineage>
</organism>
<dbReference type="Proteomes" id="UP000094067">
    <property type="component" value="Unassembled WGS sequence"/>
</dbReference>
<comment type="caution">
    <text evidence="1">The sequence shown here is derived from an EMBL/GenBank/DDBJ whole genome shotgun (WGS) entry which is preliminary data.</text>
</comment>
<dbReference type="InterPro" id="IPR053161">
    <property type="entry name" value="Ulvan_degrading_GH"/>
</dbReference>
<dbReference type="EMBL" id="MCGH01000002">
    <property type="protein sequence ID" value="ODM07327.1"/>
    <property type="molecule type" value="Genomic_DNA"/>
</dbReference>
<dbReference type="PATRIC" id="fig|1432052.4.peg.3585"/>
<name>A0A1E3AFD3_9FIRM</name>
<evidence type="ECO:0000313" key="2">
    <source>
        <dbReference type="Proteomes" id="UP000094067"/>
    </source>
</evidence>
<dbReference type="Pfam" id="PF17132">
    <property type="entry name" value="Glyco_hydro_106"/>
    <property type="match status" value="1"/>
</dbReference>
<dbReference type="InterPro" id="IPR008979">
    <property type="entry name" value="Galactose-bd-like_sf"/>
</dbReference>